<protein>
    <submittedName>
        <fullName evidence="2">Uncharacterized protein</fullName>
    </submittedName>
</protein>
<feature type="region of interest" description="Disordered" evidence="1">
    <location>
        <begin position="174"/>
        <end position="196"/>
    </location>
</feature>
<gene>
    <name evidence="2" type="ORF">IWQ60_006110</name>
</gene>
<dbReference type="EMBL" id="JANBPT010000356">
    <property type="protein sequence ID" value="KAJ1923070.1"/>
    <property type="molecule type" value="Genomic_DNA"/>
</dbReference>
<comment type="caution">
    <text evidence="2">The sequence shown here is derived from an EMBL/GenBank/DDBJ whole genome shotgun (WGS) entry which is preliminary data.</text>
</comment>
<organism evidence="2 3">
    <name type="scientific">Tieghemiomyces parasiticus</name>
    <dbReference type="NCBI Taxonomy" id="78921"/>
    <lineage>
        <taxon>Eukaryota</taxon>
        <taxon>Fungi</taxon>
        <taxon>Fungi incertae sedis</taxon>
        <taxon>Zoopagomycota</taxon>
        <taxon>Kickxellomycotina</taxon>
        <taxon>Dimargaritomycetes</taxon>
        <taxon>Dimargaritales</taxon>
        <taxon>Dimargaritaceae</taxon>
        <taxon>Tieghemiomyces</taxon>
    </lineage>
</organism>
<evidence type="ECO:0000256" key="1">
    <source>
        <dbReference type="SAM" id="MobiDB-lite"/>
    </source>
</evidence>
<feature type="compositionally biased region" description="Polar residues" evidence="1">
    <location>
        <begin position="174"/>
        <end position="187"/>
    </location>
</feature>
<sequence length="412" mass="45412">MGHTANVGNDPAYPPNFPPNGFTAFLLDPHPPSLDGVPSAEADEGSWGELGAMASNKRGLADEVESSLPFPKRLQGDQLHPIRPLLDHGQASEPGQAGSVSDHTPASEPEPEPEPAIPPPQRRRRGKPQPEPLRKSVICKEHDARCRELFARANHGEALPYDVPWHRLAVPTSHPQVSNQFRPSTQLDASSSSSAPGPYAAADYELQVWNLEDIVKKDPAVDNIMKDKYNEAFYELLNRVSSPDDGMEQLQFFESIDHQSVDNAMWAAVLHNKPLAVELLCMWYRYVADEALANRDTTAGQTWAMVAARLGYFNLADLLFTHFPCDAVRGKPVSSGRFLEVCQYAEQFVEMIPEGNTDASAPPSTGLVWRPIDGDTNFKSIANIPHALEFTPDAIRQTTVVWGVRQVGQQGR</sequence>
<evidence type="ECO:0000313" key="2">
    <source>
        <dbReference type="EMBL" id="KAJ1923070.1"/>
    </source>
</evidence>
<keyword evidence="3" id="KW-1185">Reference proteome</keyword>
<feature type="region of interest" description="Disordered" evidence="1">
    <location>
        <begin position="1"/>
        <end position="136"/>
    </location>
</feature>
<dbReference type="Proteomes" id="UP001150569">
    <property type="component" value="Unassembled WGS sequence"/>
</dbReference>
<name>A0A9W8A4Z4_9FUNG</name>
<dbReference type="AlphaFoldDB" id="A0A9W8A4Z4"/>
<evidence type="ECO:0000313" key="3">
    <source>
        <dbReference type="Proteomes" id="UP001150569"/>
    </source>
</evidence>
<reference evidence="2" key="1">
    <citation type="submission" date="2022-07" db="EMBL/GenBank/DDBJ databases">
        <title>Phylogenomic reconstructions and comparative analyses of Kickxellomycotina fungi.</title>
        <authorList>
            <person name="Reynolds N.K."/>
            <person name="Stajich J.E."/>
            <person name="Barry K."/>
            <person name="Grigoriev I.V."/>
            <person name="Crous P."/>
            <person name="Smith M.E."/>
        </authorList>
    </citation>
    <scope>NUCLEOTIDE SEQUENCE</scope>
    <source>
        <strain evidence="2">RSA 861</strain>
    </source>
</reference>
<proteinExistence type="predicted"/>
<accession>A0A9W8A4Z4</accession>